<protein>
    <submittedName>
        <fullName evidence="2">Uncharacterized protein</fullName>
    </submittedName>
</protein>
<name>A0AA39GZ36_9BILA</name>
<comment type="caution">
    <text evidence="2">The sequence shown here is derived from an EMBL/GenBank/DDBJ whole genome shotgun (WGS) entry which is preliminary data.</text>
</comment>
<evidence type="ECO:0000313" key="2">
    <source>
        <dbReference type="EMBL" id="KAK0395169.1"/>
    </source>
</evidence>
<feature type="region of interest" description="Disordered" evidence="1">
    <location>
        <begin position="1"/>
        <end position="29"/>
    </location>
</feature>
<feature type="compositionally biased region" description="Basic and acidic residues" evidence="1">
    <location>
        <begin position="17"/>
        <end position="29"/>
    </location>
</feature>
<reference evidence="2" key="1">
    <citation type="submission" date="2023-06" db="EMBL/GenBank/DDBJ databases">
        <title>Genomic analysis of the entomopathogenic nematode Steinernema hermaphroditum.</title>
        <authorList>
            <person name="Schwarz E.M."/>
            <person name="Heppert J.K."/>
            <person name="Baniya A."/>
            <person name="Schwartz H.T."/>
            <person name="Tan C.-H."/>
            <person name="Antoshechkin I."/>
            <person name="Sternberg P.W."/>
            <person name="Goodrich-Blair H."/>
            <person name="Dillman A.R."/>
        </authorList>
    </citation>
    <scope>NUCLEOTIDE SEQUENCE</scope>
    <source>
        <strain evidence="2">PS9179</strain>
        <tissue evidence="2">Whole animal</tissue>
    </source>
</reference>
<proteinExistence type="predicted"/>
<keyword evidence="3" id="KW-1185">Reference proteome</keyword>
<evidence type="ECO:0000256" key="1">
    <source>
        <dbReference type="SAM" id="MobiDB-lite"/>
    </source>
</evidence>
<gene>
    <name evidence="2" type="ORF">QR680_001153</name>
</gene>
<dbReference type="EMBL" id="JAUCMV010000005">
    <property type="protein sequence ID" value="KAK0395169.1"/>
    <property type="molecule type" value="Genomic_DNA"/>
</dbReference>
<dbReference type="Proteomes" id="UP001175271">
    <property type="component" value="Unassembled WGS sequence"/>
</dbReference>
<evidence type="ECO:0000313" key="3">
    <source>
        <dbReference type="Proteomes" id="UP001175271"/>
    </source>
</evidence>
<accession>A0AA39GZ36</accession>
<organism evidence="2 3">
    <name type="scientific">Steinernema hermaphroditum</name>
    <dbReference type="NCBI Taxonomy" id="289476"/>
    <lineage>
        <taxon>Eukaryota</taxon>
        <taxon>Metazoa</taxon>
        <taxon>Ecdysozoa</taxon>
        <taxon>Nematoda</taxon>
        <taxon>Chromadorea</taxon>
        <taxon>Rhabditida</taxon>
        <taxon>Tylenchina</taxon>
        <taxon>Panagrolaimomorpha</taxon>
        <taxon>Strongyloidoidea</taxon>
        <taxon>Steinernematidae</taxon>
        <taxon>Steinernema</taxon>
    </lineage>
</organism>
<sequence>MGTEQPWQKGALNEEGVTPRRRGETSLNDEKAGFRMEHRVVYDIDPQSITISSSAASAPIPLRCSFGDGAVELSSARLCPTLVDSIWLLRIIS</sequence>
<dbReference type="AlphaFoldDB" id="A0AA39GZ36"/>